<reference evidence="6 9" key="2">
    <citation type="submission" date="2024-07" db="EMBL/GenBank/DDBJ databases">
        <authorList>
            <person name="Akdeniz Z."/>
        </authorList>
    </citation>
    <scope>NUCLEOTIDE SEQUENCE [LARGE SCALE GENOMIC DNA]</scope>
</reference>
<dbReference type="EMBL" id="CAXDID020000248">
    <property type="protein sequence ID" value="CAL6064030.1"/>
    <property type="molecule type" value="Genomic_DNA"/>
</dbReference>
<dbReference type="InterPro" id="IPR050287">
    <property type="entry name" value="MTA/SAH_deaminase"/>
</dbReference>
<dbReference type="InterPro" id="IPR011059">
    <property type="entry name" value="Metal-dep_hydrolase_composite"/>
</dbReference>
<keyword evidence="1" id="KW-0378">Hydrolase</keyword>
<evidence type="ECO:0000313" key="4">
    <source>
        <dbReference type="EMBL" id="CAI9950837.1"/>
    </source>
</evidence>
<dbReference type="Pfam" id="PF01979">
    <property type="entry name" value="Amidohydro_1"/>
    <property type="match status" value="1"/>
</dbReference>
<name>A0AA86TLG2_9EUKA</name>
<dbReference type="EMBL" id="CATOUU010000818">
    <property type="protein sequence ID" value="CAI9950837.1"/>
    <property type="molecule type" value="Genomic_DNA"/>
</dbReference>
<dbReference type="SUPFAM" id="SSF51556">
    <property type="entry name" value="Metallo-dependent hydrolases"/>
    <property type="match status" value="1"/>
</dbReference>
<evidence type="ECO:0000313" key="9">
    <source>
        <dbReference type="Proteomes" id="UP001642409"/>
    </source>
</evidence>
<dbReference type="PANTHER" id="PTHR43794:SF11">
    <property type="entry name" value="AMIDOHYDROLASE-RELATED DOMAIN-CONTAINING PROTEIN"/>
    <property type="match status" value="1"/>
</dbReference>
<evidence type="ECO:0000256" key="1">
    <source>
        <dbReference type="ARBA" id="ARBA00022801"/>
    </source>
</evidence>
<evidence type="ECO:0000313" key="8">
    <source>
        <dbReference type="EMBL" id="CAL6064030.1"/>
    </source>
</evidence>
<organism evidence="3">
    <name type="scientific">Hexamita inflata</name>
    <dbReference type="NCBI Taxonomy" id="28002"/>
    <lineage>
        <taxon>Eukaryota</taxon>
        <taxon>Metamonada</taxon>
        <taxon>Diplomonadida</taxon>
        <taxon>Hexamitidae</taxon>
        <taxon>Hexamitinae</taxon>
        <taxon>Hexamita</taxon>
    </lineage>
</organism>
<dbReference type="AlphaFoldDB" id="A0AA86TLG2"/>
<dbReference type="SUPFAM" id="SSF51338">
    <property type="entry name" value="Composite domain of metallo-dependent hydrolases"/>
    <property type="match status" value="1"/>
</dbReference>
<evidence type="ECO:0000259" key="2">
    <source>
        <dbReference type="Pfam" id="PF01979"/>
    </source>
</evidence>
<sequence>MTTIIHNATFVTLNAQDEVFVGALAYNEKEILAYGTLEEMVHKFPTAKLIDADERVVFPGFVNAHGHYYGMFSRGMDTKDAPAKNFEEVLQRLWFRLDRCLDENSTRSSAEVCLMDALSAGTTTIIDHHASPNYVLGSLKCIYDSCKKAGIRSSLCYEVTDRNGEQNMIDGVQENLDFMEIAVAEQKKQLAAGMTPDIQAQFGLHALLTVSDATLERCNKLMKEFIAKHGHHGGFHVHVAEGTADQIRSVERTGQRVVKRLIEKLFNGIDQKKTIIAHCIDLSDEEIEQLSKLHVNIAHNPGSNMNNAVGVTKVQKMQECGIRVCLGTDGMNSDMVMEHKNCYLIHKHNQKDPQAFSIECYNLLKNNGQLATELFGGKKIGVLEVGAVSDIVITKYRNPTPMNRFNVPWHLMFGVQPGCAWYTICQGKTLVKEGQIQSLDCKSVQKEAQAECPKVWARLDGIIADDKKKM</sequence>
<dbReference type="NCBIfam" id="NF005540">
    <property type="entry name" value="PRK07203.1"/>
    <property type="match status" value="1"/>
</dbReference>
<keyword evidence="9" id="KW-1185">Reference proteome</keyword>
<evidence type="ECO:0000313" key="7">
    <source>
        <dbReference type="EMBL" id="CAL6054967.1"/>
    </source>
</evidence>
<dbReference type="Gene3D" id="3.20.20.140">
    <property type="entry name" value="Metal-dependent hydrolases"/>
    <property type="match status" value="1"/>
</dbReference>
<proteinExistence type="predicted"/>
<accession>A0AA86TLG2</accession>
<comment type="caution">
    <text evidence="3">The sequence shown here is derived from an EMBL/GenBank/DDBJ whole genome shotgun (WGS) entry which is preliminary data.</text>
</comment>
<dbReference type="EMBL" id="CATOUU010000204">
    <property type="protein sequence ID" value="CAI9920846.1"/>
    <property type="molecule type" value="Genomic_DNA"/>
</dbReference>
<feature type="domain" description="Amidohydrolase-related" evidence="2">
    <location>
        <begin position="56"/>
        <end position="428"/>
    </location>
</feature>
<gene>
    <name evidence="6" type="ORF">HINF_LOCUS16430</name>
    <name evidence="4" type="ORF">HINF_LOCUS38482</name>
    <name evidence="7" type="ORF">HINF_LOCUS46320</name>
    <name evidence="8" type="ORF">HINF_LOCUS51159</name>
    <name evidence="5" type="ORF">HINF_LOCUS57511</name>
    <name evidence="3" type="ORF">HINF_LOCUS8491</name>
</gene>
<dbReference type="InterPro" id="IPR032466">
    <property type="entry name" value="Metal_Hydrolase"/>
</dbReference>
<dbReference type="InterPro" id="IPR006680">
    <property type="entry name" value="Amidohydro-rel"/>
</dbReference>
<dbReference type="Gene3D" id="2.30.40.10">
    <property type="entry name" value="Urease, subunit C, domain 1"/>
    <property type="match status" value="1"/>
</dbReference>
<dbReference type="Proteomes" id="UP001642409">
    <property type="component" value="Unassembled WGS sequence"/>
</dbReference>
<dbReference type="GO" id="GO:0016810">
    <property type="term" value="F:hydrolase activity, acting on carbon-nitrogen (but not peptide) bonds"/>
    <property type="evidence" value="ECO:0007669"/>
    <property type="project" value="InterPro"/>
</dbReference>
<dbReference type="EMBL" id="CAXDID020000040">
    <property type="protein sequence ID" value="CAL5999880.1"/>
    <property type="molecule type" value="Genomic_DNA"/>
</dbReference>
<dbReference type="PANTHER" id="PTHR43794">
    <property type="entry name" value="AMINOHYDROLASE SSNA-RELATED"/>
    <property type="match status" value="1"/>
</dbReference>
<dbReference type="EMBL" id="CATOUU010001064">
    <property type="protein sequence ID" value="CAI9969866.1"/>
    <property type="molecule type" value="Genomic_DNA"/>
</dbReference>
<evidence type="ECO:0000313" key="6">
    <source>
        <dbReference type="EMBL" id="CAL5999880.1"/>
    </source>
</evidence>
<evidence type="ECO:0000313" key="3">
    <source>
        <dbReference type="EMBL" id="CAI9920846.1"/>
    </source>
</evidence>
<evidence type="ECO:0000313" key="5">
    <source>
        <dbReference type="EMBL" id="CAI9969866.1"/>
    </source>
</evidence>
<dbReference type="EMBL" id="CAXDID020000204">
    <property type="protein sequence ID" value="CAL6054967.1"/>
    <property type="molecule type" value="Genomic_DNA"/>
</dbReference>
<protein>
    <submittedName>
        <fullName evidence="3">Amidohydrolase family protein</fullName>
    </submittedName>
    <submittedName>
        <fullName evidence="6">Amidohydrolase_family protein</fullName>
    </submittedName>
</protein>
<reference evidence="3" key="1">
    <citation type="submission" date="2023-06" db="EMBL/GenBank/DDBJ databases">
        <authorList>
            <person name="Kurt Z."/>
        </authorList>
    </citation>
    <scope>NUCLEOTIDE SEQUENCE</scope>
</reference>